<sequence length="182" mass="19474">MRTFSRVVLAGGAAAALVVTSGAVVAGASAATGGGAPIVLRAAPEHRLPKIFGTTFQQDPGHDFTKRIRSRRDGVLRGWVTHVGGGVAEYEPIRWKKGTHTEGRFVGPPEGEVMAYASRLSSRLVYLSALGCGRAGTSLTVDRRDLGVKRCPRSLVAKRLQRPAMITVRKGAIVRIQEIYTP</sequence>
<reference evidence="2 3" key="1">
    <citation type="submission" date="2024-10" db="EMBL/GenBank/DDBJ databases">
        <title>The Natural Products Discovery Center: Release of the First 8490 Sequenced Strains for Exploring Actinobacteria Biosynthetic Diversity.</title>
        <authorList>
            <person name="Kalkreuter E."/>
            <person name="Kautsar S.A."/>
            <person name="Yang D."/>
            <person name="Bader C.D."/>
            <person name="Teijaro C.N."/>
            <person name="Fluegel L."/>
            <person name="Davis C.M."/>
            <person name="Simpson J.R."/>
            <person name="Lauterbach L."/>
            <person name="Steele A.D."/>
            <person name="Gui C."/>
            <person name="Meng S."/>
            <person name="Li G."/>
            <person name="Viehrig K."/>
            <person name="Ye F."/>
            <person name="Su P."/>
            <person name="Kiefer A.F."/>
            <person name="Nichols A."/>
            <person name="Cepeda A.J."/>
            <person name="Yan W."/>
            <person name="Fan B."/>
            <person name="Jiang Y."/>
            <person name="Adhikari A."/>
            <person name="Zheng C.-J."/>
            <person name="Schuster L."/>
            <person name="Cowan T.M."/>
            <person name="Smanski M.J."/>
            <person name="Chevrette M.G."/>
            <person name="De Carvalho L.P.S."/>
            <person name="Shen B."/>
        </authorList>
    </citation>
    <scope>NUCLEOTIDE SEQUENCE [LARGE SCALE GENOMIC DNA]</scope>
    <source>
        <strain evidence="2 3">NPDC049503</strain>
    </source>
</reference>
<protein>
    <recommendedName>
        <fullName evidence="4">YkuD domain-containing protein</fullName>
    </recommendedName>
</protein>
<dbReference type="EMBL" id="JBITMB010000005">
    <property type="protein sequence ID" value="MFI7442583.1"/>
    <property type="molecule type" value="Genomic_DNA"/>
</dbReference>
<gene>
    <name evidence="2" type="ORF">ACIBP5_21655</name>
</gene>
<evidence type="ECO:0000313" key="3">
    <source>
        <dbReference type="Proteomes" id="UP001612928"/>
    </source>
</evidence>
<evidence type="ECO:0000256" key="1">
    <source>
        <dbReference type="SAM" id="SignalP"/>
    </source>
</evidence>
<feature type="signal peptide" evidence="1">
    <location>
        <begin position="1"/>
        <end position="30"/>
    </location>
</feature>
<keyword evidence="1" id="KW-0732">Signal</keyword>
<name>A0ABW8A7D0_9ACTN</name>
<keyword evidence="3" id="KW-1185">Reference proteome</keyword>
<dbReference type="RefSeq" id="WP_397022524.1">
    <property type="nucleotide sequence ID" value="NZ_JBITMB010000005.1"/>
</dbReference>
<proteinExistence type="predicted"/>
<comment type="caution">
    <text evidence="2">The sequence shown here is derived from an EMBL/GenBank/DDBJ whole genome shotgun (WGS) entry which is preliminary data.</text>
</comment>
<accession>A0ABW8A7D0</accession>
<organism evidence="2 3">
    <name type="scientific">Nonomuraea indica</name>
    <dbReference type="NCBI Taxonomy" id="1581193"/>
    <lineage>
        <taxon>Bacteria</taxon>
        <taxon>Bacillati</taxon>
        <taxon>Actinomycetota</taxon>
        <taxon>Actinomycetes</taxon>
        <taxon>Streptosporangiales</taxon>
        <taxon>Streptosporangiaceae</taxon>
        <taxon>Nonomuraea</taxon>
    </lineage>
</organism>
<evidence type="ECO:0000313" key="2">
    <source>
        <dbReference type="EMBL" id="MFI7442583.1"/>
    </source>
</evidence>
<dbReference type="Proteomes" id="UP001612928">
    <property type="component" value="Unassembled WGS sequence"/>
</dbReference>
<feature type="chain" id="PRO_5045105610" description="YkuD domain-containing protein" evidence="1">
    <location>
        <begin position="31"/>
        <end position="182"/>
    </location>
</feature>
<evidence type="ECO:0008006" key="4">
    <source>
        <dbReference type="Google" id="ProtNLM"/>
    </source>
</evidence>